<gene>
    <name evidence="6" type="ORF">MPL3356_100018</name>
</gene>
<accession>A0A090DDP0</accession>
<dbReference type="GO" id="GO:0006351">
    <property type="term" value="P:DNA-templated transcription"/>
    <property type="evidence" value="ECO:0007669"/>
    <property type="project" value="TreeGrafter"/>
</dbReference>
<evidence type="ECO:0000256" key="3">
    <source>
        <dbReference type="ARBA" id="ARBA00023125"/>
    </source>
</evidence>
<dbReference type="PRINTS" id="PR00039">
    <property type="entry name" value="HTHLYSR"/>
</dbReference>
<keyword evidence="3 6" id="KW-0238">DNA-binding</keyword>
<dbReference type="Proteomes" id="UP000045285">
    <property type="component" value="Unassembled WGS sequence"/>
</dbReference>
<evidence type="ECO:0000259" key="5">
    <source>
        <dbReference type="PROSITE" id="PS50931"/>
    </source>
</evidence>
<dbReference type="GO" id="GO:0043565">
    <property type="term" value="F:sequence-specific DNA binding"/>
    <property type="evidence" value="ECO:0007669"/>
    <property type="project" value="TreeGrafter"/>
</dbReference>
<dbReference type="PANTHER" id="PTHR30537:SF74">
    <property type="entry name" value="HTH-TYPE TRANSCRIPTIONAL REGULATOR TRPI"/>
    <property type="match status" value="1"/>
</dbReference>
<dbReference type="Gene3D" id="3.40.190.10">
    <property type="entry name" value="Periplasmic binding protein-like II"/>
    <property type="match status" value="2"/>
</dbReference>
<feature type="domain" description="HTH lysR-type" evidence="5">
    <location>
        <begin position="9"/>
        <end position="66"/>
    </location>
</feature>
<dbReference type="SUPFAM" id="SSF46785">
    <property type="entry name" value="Winged helix' DNA-binding domain"/>
    <property type="match status" value="1"/>
</dbReference>
<dbReference type="SUPFAM" id="SSF53850">
    <property type="entry name" value="Periplasmic binding protein-like II"/>
    <property type="match status" value="1"/>
</dbReference>
<keyword evidence="7" id="KW-1185">Reference proteome</keyword>
<dbReference type="AlphaFoldDB" id="A0A090DDP0"/>
<dbReference type="PANTHER" id="PTHR30537">
    <property type="entry name" value="HTH-TYPE TRANSCRIPTIONAL REGULATOR"/>
    <property type="match status" value="1"/>
</dbReference>
<evidence type="ECO:0000256" key="1">
    <source>
        <dbReference type="ARBA" id="ARBA00009437"/>
    </source>
</evidence>
<proteinExistence type="inferred from homology"/>
<dbReference type="InterPro" id="IPR036390">
    <property type="entry name" value="WH_DNA-bd_sf"/>
</dbReference>
<dbReference type="Pfam" id="PF03466">
    <property type="entry name" value="LysR_substrate"/>
    <property type="match status" value="1"/>
</dbReference>
<keyword evidence="2" id="KW-0805">Transcription regulation</keyword>
<dbReference type="Gene3D" id="1.10.10.10">
    <property type="entry name" value="Winged helix-like DNA-binding domain superfamily/Winged helix DNA-binding domain"/>
    <property type="match status" value="1"/>
</dbReference>
<evidence type="ECO:0000256" key="2">
    <source>
        <dbReference type="ARBA" id="ARBA00023015"/>
    </source>
</evidence>
<evidence type="ECO:0000313" key="7">
    <source>
        <dbReference type="Proteomes" id="UP000045285"/>
    </source>
</evidence>
<organism evidence="6 7">
    <name type="scientific">Mesorhizobium plurifarium</name>
    <dbReference type="NCBI Taxonomy" id="69974"/>
    <lineage>
        <taxon>Bacteria</taxon>
        <taxon>Pseudomonadati</taxon>
        <taxon>Pseudomonadota</taxon>
        <taxon>Alphaproteobacteria</taxon>
        <taxon>Hyphomicrobiales</taxon>
        <taxon>Phyllobacteriaceae</taxon>
        <taxon>Mesorhizobium</taxon>
    </lineage>
</organism>
<name>A0A090DDP0_MESPL</name>
<dbReference type="InterPro" id="IPR036388">
    <property type="entry name" value="WH-like_DNA-bd_sf"/>
</dbReference>
<reference evidence="7" key="1">
    <citation type="submission" date="2014-08" db="EMBL/GenBank/DDBJ databases">
        <authorList>
            <person name="Moulin L."/>
        </authorList>
    </citation>
    <scope>NUCLEOTIDE SEQUENCE [LARGE SCALE GENOMIC DNA]</scope>
</reference>
<sequence length="318" mass="34987">MARKLRYFPSPRALLAFEAAARRSSLTEAAKELNVSRVAVSRQVRQLELQLGFDLFVRGQSHVELTRSGKRLSHVISGAFRSIFDEIETLMNVNTDNLISISTTAGVSTYWLMPIIGKYKRIKPNVNFRLLATQEILDLAASEVDIAIRYGSGPWPGTVNTELQPNWVSPLCSRAFLANHGPFQSLADLRHVPLLEYEAAVDTTSSWTAYFQHVGVLGGSPTAMSTYDSYVNFVQAVLDGQGVGLLGPPLMEQFLVGGVLVPALDAPRVQQGSYFLCQPDDVTPSQSVSEFRDWLLRELTPGEDAVNQESSPVEKADA</sequence>
<dbReference type="GO" id="GO:0003700">
    <property type="term" value="F:DNA-binding transcription factor activity"/>
    <property type="evidence" value="ECO:0007669"/>
    <property type="project" value="InterPro"/>
</dbReference>
<evidence type="ECO:0000256" key="4">
    <source>
        <dbReference type="ARBA" id="ARBA00023163"/>
    </source>
</evidence>
<comment type="similarity">
    <text evidence="1">Belongs to the LysR transcriptional regulatory family.</text>
</comment>
<dbReference type="EMBL" id="CCMZ01000002">
    <property type="protein sequence ID" value="CDX11469.1"/>
    <property type="molecule type" value="Genomic_DNA"/>
</dbReference>
<dbReference type="PROSITE" id="PS50931">
    <property type="entry name" value="HTH_LYSR"/>
    <property type="match status" value="1"/>
</dbReference>
<dbReference type="Pfam" id="PF00126">
    <property type="entry name" value="HTH_1"/>
    <property type="match status" value="1"/>
</dbReference>
<keyword evidence="4" id="KW-0804">Transcription</keyword>
<dbReference type="InterPro" id="IPR005119">
    <property type="entry name" value="LysR_subst-bd"/>
</dbReference>
<evidence type="ECO:0000313" key="6">
    <source>
        <dbReference type="EMBL" id="CDX11469.1"/>
    </source>
</evidence>
<protein>
    <submittedName>
        <fullName evidence="6">Putative DNA-binding transcriptional dual regulator</fullName>
    </submittedName>
</protein>
<dbReference type="InterPro" id="IPR000847">
    <property type="entry name" value="LysR_HTH_N"/>
</dbReference>
<dbReference type="InterPro" id="IPR058163">
    <property type="entry name" value="LysR-type_TF_proteobact-type"/>
</dbReference>